<dbReference type="InterPro" id="IPR025269">
    <property type="entry name" value="SAM-like_dom"/>
</dbReference>
<comment type="caution">
    <text evidence="5">The sequence shown here is derived from an EMBL/GenBank/DDBJ whole genome shotgun (WGS) entry which is preliminary data.</text>
</comment>
<evidence type="ECO:0000313" key="6">
    <source>
        <dbReference type="Proteomes" id="UP000261210"/>
    </source>
</evidence>
<dbReference type="GO" id="GO:0006310">
    <property type="term" value="P:DNA recombination"/>
    <property type="evidence" value="ECO:0007669"/>
    <property type="project" value="UniProtKB-KW"/>
</dbReference>
<dbReference type="RefSeq" id="WP_117683362.1">
    <property type="nucleotide sequence ID" value="NZ_JADNHC010000003.1"/>
</dbReference>
<dbReference type="InterPro" id="IPR035386">
    <property type="entry name" value="Arm-DNA-bind_5"/>
</dbReference>
<dbReference type="InterPro" id="IPR011010">
    <property type="entry name" value="DNA_brk_join_enz"/>
</dbReference>
<organism evidence="5 6">
    <name type="scientific">Bacteroides xylanisolvens</name>
    <dbReference type="NCBI Taxonomy" id="371601"/>
    <lineage>
        <taxon>Bacteria</taxon>
        <taxon>Pseudomonadati</taxon>
        <taxon>Bacteroidota</taxon>
        <taxon>Bacteroidia</taxon>
        <taxon>Bacteroidales</taxon>
        <taxon>Bacteroidaceae</taxon>
        <taxon>Bacteroides</taxon>
    </lineage>
</organism>
<dbReference type="InterPro" id="IPR050090">
    <property type="entry name" value="Tyrosine_recombinase_XerCD"/>
</dbReference>
<dbReference type="Pfam" id="PF00589">
    <property type="entry name" value="Phage_integrase"/>
    <property type="match status" value="1"/>
</dbReference>
<comment type="similarity">
    <text evidence="1">Belongs to the 'phage' integrase family.</text>
</comment>
<dbReference type="CDD" id="cd01185">
    <property type="entry name" value="INTN1_C_like"/>
    <property type="match status" value="1"/>
</dbReference>
<proteinExistence type="inferred from homology"/>
<dbReference type="InterPro" id="IPR010998">
    <property type="entry name" value="Integrase_recombinase_N"/>
</dbReference>
<evidence type="ECO:0000313" key="5">
    <source>
        <dbReference type="EMBL" id="RGK66942.1"/>
    </source>
</evidence>
<dbReference type="GO" id="GO:0003677">
    <property type="term" value="F:DNA binding"/>
    <property type="evidence" value="ECO:0007669"/>
    <property type="project" value="UniProtKB-KW"/>
</dbReference>
<evidence type="ECO:0000256" key="1">
    <source>
        <dbReference type="ARBA" id="ARBA00008857"/>
    </source>
</evidence>
<protein>
    <submittedName>
        <fullName evidence="5">Site-specific integrase</fullName>
    </submittedName>
</protein>
<dbReference type="Pfam" id="PF13102">
    <property type="entry name" value="Phage_int_SAM_5"/>
    <property type="match status" value="1"/>
</dbReference>
<dbReference type="Gene3D" id="1.10.443.10">
    <property type="entry name" value="Intergrase catalytic core"/>
    <property type="match status" value="1"/>
</dbReference>
<dbReference type="Gene3D" id="1.10.150.130">
    <property type="match status" value="1"/>
</dbReference>
<name>A0A3E4NP14_9BACE</name>
<dbReference type="PROSITE" id="PS51898">
    <property type="entry name" value="TYR_RECOMBINASE"/>
    <property type="match status" value="1"/>
</dbReference>
<dbReference type="EMBL" id="QSQU01000003">
    <property type="protein sequence ID" value="RGK66942.1"/>
    <property type="molecule type" value="Genomic_DNA"/>
</dbReference>
<sequence>MSQKKQTFNVLFWIRKGRTNEKLSPLSCRVTISGQRYEIPTKLYLRSESWSAVAQKSLGKTANDKEANRYIEDLKITIEDTVIKIRQKNYPLNIENFKLMFQTQDNEFSTISTLFDYHEIMEKKNLRASTFVGYHVTKKHLLNFIRIKYHVSDYDLTAIDKAFVYEFYAYLQGYKREGETVCAVNGALKHIQRFKKVMNVALQNEWISRNPVCLLNAKKTKVERGFLSEKELKSIEEVPLPVNLSIVRDVFVFAVYTGLSFVDISNLTNENINVGIDKSLWLNYYRQKTDIHAMLPLLQPAVCILKRYEAYHKGKRTNHVFPVPPNQVANRYLKKVAKEAGVEKNITFHLARHTFATTITLSHGIPIETVSKMLGHTSIKTTQIYAKILDTKVMDDMAALKELYTRKESQKSPDNKAVNG</sequence>
<feature type="domain" description="Tyr recombinase" evidence="4">
    <location>
        <begin position="222"/>
        <end position="399"/>
    </location>
</feature>
<accession>A0A3E4NP14</accession>
<dbReference type="InterPro" id="IPR013762">
    <property type="entry name" value="Integrase-like_cat_sf"/>
</dbReference>
<dbReference type="Proteomes" id="UP000261210">
    <property type="component" value="Unassembled WGS sequence"/>
</dbReference>
<dbReference type="InterPro" id="IPR002104">
    <property type="entry name" value="Integrase_catalytic"/>
</dbReference>
<keyword evidence="3" id="KW-0233">DNA recombination</keyword>
<dbReference type="GO" id="GO:0015074">
    <property type="term" value="P:DNA integration"/>
    <property type="evidence" value="ECO:0007669"/>
    <property type="project" value="InterPro"/>
</dbReference>
<dbReference type="AlphaFoldDB" id="A0A3E4NP14"/>
<dbReference type="PANTHER" id="PTHR30349:SF64">
    <property type="entry name" value="PROPHAGE INTEGRASE INTD-RELATED"/>
    <property type="match status" value="1"/>
</dbReference>
<gene>
    <name evidence="5" type="ORF">DXD03_03305</name>
</gene>
<dbReference type="PANTHER" id="PTHR30349">
    <property type="entry name" value="PHAGE INTEGRASE-RELATED"/>
    <property type="match status" value="1"/>
</dbReference>
<dbReference type="SUPFAM" id="SSF56349">
    <property type="entry name" value="DNA breaking-rejoining enzymes"/>
    <property type="match status" value="1"/>
</dbReference>
<keyword evidence="2" id="KW-0238">DNA-binding</keyword>
<evidence type="ECO:0000256" key="3">
    <source>
        <dbReference type="ARBA" id="ARBA00023172"/>
    </source>
</evidence>
<reference evidence="5 6" key="1">
    <citation type="submission" date="2018-08" db="EMBL/GenBank/DDBJ databases">
        <title>A genome reference for cultivated species of the human gut microbiota.</title>
        <authorList>
            <person name="Zou Y."/>
            <person name="Xue W."/>
            <person name="Luo G."/>
        </authorList>
    </citation>
    <scope>NUCLEOTIDE SEQUENCE [LARGE SCALE GENOMIC DNA]</scope>
    <source>
        <strain evidence="5 6">TF10-34</strain>
    </source>
</reference>
<dbReference type="Pfam" id="PF17293">
    <property type="entry name" value="Arm-DNA-bind_5"/>
    <property type="match status" value="1"/>
</dbReference>
<evidence type="ECO:0000256" key="2">
    <source>
        <dbReference type="ARBA" id="ARBA00023125"/>
    </source>
</evidence>
<evidence type="ECO:0000259" key="4">
    <source>
        <dbReference type="PROSITE" id="PS51898"/>
    </source>
</evidence>